<feature type="signal peptide" evidence="1">
    <location>
        <begin position="1"/>
        <end position="17"/>
    </location>
</feature>
<protein>
    <submittedName>
        <fullName evidence="2">Carboxypeptidase regulatory-like domain-containing protein</fullName>
    </submittedName>
</protein>
<dbReference type="KEGG" id="ggr:HKW67_03840"/>
<keyword evidence="2" id="KW-0645">Protease</keyword>
<evidence type="ECO:0000313" key="2">
    <source>
        <dbReference type="EMBL" id="QJR34704.1"/>
    </source>
</evidence>
<keyword evidence="2" id="KW-0378">Hydrolase</keyword>
<dbReference type="AlphaFoldDB" id="A0A6M4IHX4"/>
<proteinExistence type="predicted"/>
<keyword evidence="3" id="KW-1185">Reference proteome</keyword>
<feature type="chain" id="PRO_5027008494" evidence="1">
    <location>
        <begin position="18"/>
        <end position="119"/>
    </location>
</feature>
<reference evidence="2 3" key="1">
    <citation type="submission" date="2020-05" db="EMBL/GenBank/DDBJ databases">
        <title>Complete genome sequence of Gemmatimonas greenlandica TET16.</title>
        <authorList>
            <person name="Zeng Y."/>
        </authorList>
    </citation>
    <scope>NUCLEOTIDE SEQUENCE [LARGE SCALE GENOMIC DNA]</scope>
    <source>
        <strain evidence="2 3">TET16</strain>
    </source>
</reference>
<dbReference type="EMBL" id="CP053085">
    <property type="protein sequence ID" value="QJR34704.1"/>
    <property type="molecule type" value="Genomic_DNA"/>
</dbReference>
<organism evidence="2 3">
    <name type="scientific">Gemmatimonas groenlandica</name>
    <dbReference type="NCBI Taxonomy" id="2732249"/>
    <lineage>
        <taxon>Bacteria</taxon>
        <taxon>Pseudomonadati</taxon>
        <taxon>Gemmatimonadota</taxon>
        <taxon>Gemmatimonadia</taxon>
        <taxon>Gemmatimonadales</taxon>
        <taxon>Gemmatimonadaceae</taxon>
        <taxon>Gemmatimonas</taxon>
    </lineage>
</organism>
<dbReference type="GO" id="GO:0004180">
    <property type="term" value="F:carboxypeptidase activity"/>
    <property type="evidence" value="ECO:0007669"/>
    <property type="project" value="UniProtKB-KW"/>
</dbReference>
<keyword evidence="2" id="KW-0121">Carboxypeptidase</keyword>
<evidence type="ECO:0000313" key="3">
    <source>
        <dbReference type="Proteomes" id="UP000500938"/>
    </source>
</evidence>
<gene>
    <name evidence="2" type="ORF">HKW67_03840</name>
</gene>
<name>A0A6M4IHX4_9BACT</name>
<evidence type="ECO:0000256" key="1">
    <source>
        <dbReference type="SAM" id="SignalP"/>
    </source>
</evidence>
<dbReference type="Proteomes" id="UP000500938">
    <property type="component" value="Chromosome"/>
</dbReference>
<dbReference type="RefSeq" id="WP_171224132.1">
    <property type="nucleotide sequence ID" value="NZ_CP053085.1"/>
</dbReference>
<dbReference type="InterPro" id="IPR008969">
    <property type="entry name" value="CarboxyPept-like_regulatory"/>
</dbReference>
<sequence length="119" mass="11993">MKAAAGLALLMGGCDMANCVAMPCPLPIAVEGVVTNAAGGPLPGLFVDVVAPFTTRVSCDATTGRCVVPGNAGNYTLRFGATGYQTVERSVSVARVRATTDCGCDAATTQQVSLTLVPL</sequence>
<keyword evidence="1" id="KW-0732">Signal</keyword>
<dbReference type="Gene3D" id="2.60.40.1120">
    <property type="entry name" value="Carboxypeptidase-like, regulatory domain"/>
    <property type="match status" value="1"/>
</dbReference>
<dbReference type="SUPFAM" id="SSF49464">
    <property type="entry name" value="Carboxypeptidase regulatory domain-like"/>
    <property type="match status" value="1"/>
</dbReference>
<accession>A0A6M4IHX4</accession>